<reference evidence="7 8" key="1">
    <citation type="submission" date="2019-10" db="EMBL/GenBank/DDBJ databases">
        <title>Dictyobacter vulcani sp. nov., within the class Ktedonobacteria, isolated from soil of volcanic Mt. Zao.</title>
        <authorList>
            <person name="Zheng Y."/>
            <person name="Wang C.M."/>
            <person name="Sakai Y."/>
            <person name="Abe K."/>
            <person name="Yokota A."/>
            <person name="Yabe S."/>
        </authorList>
    </citation>
    <scope>NUCLEOTIDE SEQUENCE [LARGE SCALE GENOMIC DNA]</scope>
    <source>
        <strain evidence="7 8">W12</strain>
    </source>
</reference>
<keyword evidence="1" id="KW-0001">2Fe-2S</keyword>
<evidence type="ECO:0000259" key="6">
    <source>
        <dbReference type="PROSITE" id="PS51296"/>
    </source>
</evidence>
<dbReference type="InterPro" id="IPR017941">
    <property type="entry name" value="Rieske_2Fe-2S"/>
</dbReference>
<keyword evidence="3" id="KW-0408">Iron</keyword>
<keyword evidence="2" id="KW-0479">Metal-binding</keyword>
<dbReference type="CDD" id="cd03467">
    <property type="entry name" value="Rieske"/>
    <property type="match status" value="1"/>
</dbReference>
<comment type="caution">
    <text evidence="7">The sequence shown here is derived from an EMBL/GenBank/DDBJ whole genome shotgun (WGS) entry which is preliminary data.</text>
</comment>
<dbReference type="GO" id="GO:0016705">
    <property type="term" value="F:oxidoreductase activity, acting on paired donors, with incorporation or reduction of molecular oxygen"/>
    <property type="evidence" value="ECO:0007669"/>
    <property type="project" value="UniProtKB-ARBA"/>
</dbReference>
<proteinExistence type="predicted"/>
<evidence type="ECO:0000256" key="5">
    <source>
        <dbReference type="SAM" id="MobiDB-lite"/>
    </source>
</evidence>
<dbReference type="GO" id="GO:0004497">
    <property type="term" value="F:monooxygenase activity"/>
    <property type="evidence" value="ECO:0007669"/>
    <property type="project" value="UniProtKB-ARBA"/>
</dbReference>
<dbReference type="RefSeq" id="WP_151758925.1">
    <property type="nucleotide sequence ID" value="NZ_BKZW01000003.1"/>
</dbReference>
<evidence type="ECO:0000313" key="7">
    <source>
        <dbReference type="EMBL" id="GER91269.1"/>
    </source>
</evidence>
<evidence type="ECO:0000256" key="1">
    <source>
        <dbReference type="ARBA" id="ARBA00022714"/>
    </source>
</evidence>
<keyword evidence="4" id="KW-0411">Iron-sulfur</keyword>
<sequence>MAGEDQERLEDYLALENYIEALRAGKVVHPPANLTLEQARIYQMAILFHAATHDDAEPRPEFVDDLQSQILAMSTQPQVPQPESSDLSRQSPVPVDNTIAASRKAGTPQPVQFVSRRRILTGGAIAAASLVIGTGIGAGIESHNQPAAAPPPPLPGNTDQRLQMAEGTPTRWHFVTTLADLGTTAVRFTSDAIVGYVLRTTDARAADNPEHVIALSAACTHKGCLVQWKNTERHFLCPCHGAIFDALGTQKTTDYAYTLPPLPDLNTKIEDGKIYVEVPR</sequence>
<dbReference type="Gene3D" id="2.102.10.10">
    <property type="entry name" value="Rieske [2Fe-2S] iron-sulphur domain"/>
    <property type="match status" value="1"/>
</dbReference>
<evidence type="ECO:0000256" key="3">
    <source>
        <dbReference type="ARBA" id="ARBA00023004"/>
    </source>
</evidence>
<dbReference type="Pfam" id="PF00355">
    <property type="entry name" value="Rieske"/>
    <property type="match status" value="1"/>
</dbReference>
<dbReference type="GO" id="GO:0046872">
    <property type="term" value="F:metal ion binding"/>
    <property type="evidence" value="ECO:0007669"/>
    <property type="project" value="UniProtKB-KW"/>
</dbReference>
<dbReference type="SUPFAM" id="SSF50022">
    <property type="entry name" value="ISP domain"/>
    <property type="match status" value="1"/>
</dbReference>
<feature type="region of interest" description="Disordered" evidence="5">
    <location>
        <begin position="74"/>
        <end position="93"/>
    </location>
</feature>
<evidence type="ECO:0000256" key="2">
    <source>
        <dbReference type="ARBA" id="ARBA00022723"/>
    </source>
</evidence>
<name>A0A5J4KYP5_9CHLR</name>
<protein>
    <recommendedName>
        <fullName evidence="6">Rieske domain-containing protein</fullName>
    </recommendedName>
</protein>
<dbReference type="EMBL" id="BKZW01000003">
    <property type="protein sequence ID" value="GER91269.1"/>
    <property type="molecule type" value="Genomic_DNA"/>
</dbReference>
<dbReference type="InterPro" id="IPR036922">
    <property type="entry name" value="Rieske_2Fe-2S_sf"/>
</dbReference>
<dbReference type="AlphaFoldDB" id="A0A5J4KYP5"/>
<gene>
    <name evidence="7" type="ORF">KDW_54310</name>
</gene>
<evidence type="ECO:0000313" key="8">
    <source>
        <dbReference type="Proteomes" id="UP000326912"/>
    </source>
</evidence>
<evidence type="ECO:0000256" key="4">
    <source>
        <dbReference type="ARBA" id="ARBA00023014"/>
    </source>
</evidence>
<organism evidence="7 8">
    <name type="scientific">Dictyobacter vulcani</name>
    <dbReference type="NCBI Taxonomy" id="2607529"/>
    <lineage>
        <taxon>Bacteria</taxon>
        <taxon>Bacillati</taxon>
        <taxon>Chloroflexota</taxon>
        <taxon>Ktedonobacteria</taxon>
        <taxon>Ktedonobacterales</taxon>
        <taxon>Dictyobacteraceae</taxon>
        <taxon>Dictyobacter</taxon>
    </lineage>
</organism>
<accession>A0A5J4KYP5</accession>
<dbReference type="GO" id="GO:0051537">
    <property type="term" value="F:2 iron, 2 sulfur cluster binding"/>
    <property type="evidence" value="ECO:0007669"/>
    <property type="project" value="UniProtKB-KW"/>
</dbReference>
<feature type="compositionally biased region" description="Polar residues" evidence="5">
    <location>
        <begin position="74"/>
        <end position="91"/>
    </location>
</feature>
<feature type="domain" description="Rieske" evidence="6">
    <location>
        <begin position="172"/>
        <end position="276"/>
    </location>
</feature>
<dbReference type="PROSITE" id="PS51296">
    <property type="entry name" value="RIESKE"/>
    <property type="match status" value="1"/>
</dbReference>
<dbReference type="Proteomes" id="UP000326912">
    <property type="component" value="Unassembled WGS sequence"/>
</dbReference>
<keyword evidence="8" id="KW-1185">Reference proteome</keyword>